<dbReference type="Pfam" id="PF22461">
    <property type="entry name" value="SLBB_2"/>
    <property type="match status" value="1"/>
</dbReference>
<dbReference type="Proteomes" id="UP000757232">
    <property type="component" value="Unassembled WGS sequence"/>
</dbReference>
<dbReference type="Pfam" id="PF21235">
    <property type="entry name" value="UBA_ARI1"/>
    <property type="match status" value="1"/>
</dbReference>
<feature type="region of interest" description="Disordered" evidence="22">
    <location>
        <begin position="799"/>
        <end position="831"/>
    </location>
</feature>
<comment type="subunit">
    <text evidence="19">Complex I is composed of about 40 different subunits. This is a component of the flavoprotein-sulfur (FP) fragment of the enzyme.</text>
</comment>
<dbReference type="CDD" id="cd20356">
    <property type="entry name" value="Rcat_RBR_HHARI-like"/>
    <property type="match status" value="1"/>
</dbReference>
<organism evidence="25 26">
    <name type="scientific">Sanghuangporus baumii</name>
    <name type="common">Phellinus baumii</name>
    <dbReference type="NCBI Taxonomy" id="108892"/>
    <lineage>
        <taxon>Eukaryota</taxon>
        <taxon>Fungi</taxon>
        <taxon>Dikarya</taxon>
        <taxon>Basidiomycota</taxon>
        <taxon>Agaricomycotina</taxon>
        <taxon>Agaricomycetes</taxon>
        <taxon>Hymenochaetales</taxon>
        <taxon>Hymenochaetaceae</taxon>
        <taxon>Sanghuangporus</taxon>
    </lineage>
</organism>
<evidence type="ECO:0000256" key="18">
    <source>
        <dbReference type="ARBA" id="ARBA00023027"/>
    </source>
</evidence>
<dbReference type="Gene3D" id="3.40.50.11540">
    <property type="entry name" value="NADH-ubiquinone oxidoreductase 51kDa subunit"/>
    <property type="match status" value="1"/>
</dbReference>
<evidence type="ECO:0000256" key="9">
    <source>
        <dbReference type="ARBA" id="ARBA00022679"/>
    </source>
</evidence>
<evidence type="ECO:0000256" key="14">
    <source>
        <dbReference type="ARBA" id="ARBA00022833"/>
    </source>
</evidence>
<dbReference type="PROSITE" id="PS00644">
    <property type="entry name" value="COMPLEX1_51K_1"/>
    <property type="match status" value="1"/>
</dbReference>
<keyword evidence="6" id="KW-0004">4Fe-4S</keyword>
<dbReference type="OrthoDB" id="42889at2759"/>
<gene>
    <name evidence="25" type="ORF">A7U60_g1653</name>
</gene>
<evidence type="ECO:0000259" key="24">
    <source>
        <dbReference type="PROSITE" id="PS51873"/>
    </source>
</evidence>
<dbReference type="EC" id="2.3.2.31" evidence="5"/>
<dbReference type="SUPFAM" id="SSF142984">
    <property type="entry name" value="Nqo1 middle domain-like"/>
    <property type="match status" value="1"/>
</dbReference>
<reference evidence="25" key="1">
    <citation type="submission" date="2016-06" db="EMBL/GenBank/DDBJ databases">
        <title>Draft Genome sequence of the fungus Inonotus baumii.</title>
        <authorList>
            <person name="Zhu H."/>
            <person name="Lin W."/>
        </authorList>
    </citation>
    <scope>NUCLEOTIDE SEQUENCE</scope>
    <source>
        <strain evidence="25">821</strain>
    </source>
</reference>
<dbReference type="InterPro" id="IPR037225">
    <property type="entry name" value="Nuo51_FMN-bd_sf"/>
</dbReference>
<name>A0A9Q5I3L5_SANBA</name>
<dbReference type="GO" id="GO:0051287">
    <property type="term" value="F:NAD binding"/>
    <property type="evidence" value="ECO:0007669"/>
    <property type="project" value="InterPro"/>
</dbReference>
<accession>A0A9Q5I3L5</accession>
<evidence type="ECO:0000256" key="4">
    <source>
        <dbReference type="ARBA" id="ARBA00007523"/>
    </source>
</evidence>
<evidence type="ECO:0000256" key="10">
    <source>
        <dbReference type="ARBA" id="ARBA00022723"/>
    </source>
</evidence>
<feature type="region of interest" description="Disordered" evidence="22">
    <location>
        <begin position="120"/>
        <end position="156"/>
    </location>
</feature>
<dbReference type="InterPro" id="IPR002867">
    <property type="entry name" value="IBR_dom"/>
</dbReference>
<dbReference type="InterPro" id="IPR044066">
    <property type="entry name" value="TRIAD_supradom"/>
</dbReference>
<dbReference type="InterPro" id="IPR019575">
    <property type="entry name" value="Nuop51_4Fe4S-bd"/>
</dbReference>
<dbReference type="PROSITE" id="PS50089">
    <property type="entry name" value="ZF_RING_2"/>
    <property type="match status" value="1"/>
</dbReference>
<dbReference type="SUPFAM" id="SSF142019">
    <property type="entry name" value="Nqo1 FMN-binding domain-like"/>
    <property type="match status" value="1"/>
</dbReference>
<dbReference type="SMART" id="SM00647">
    <property type="entry name" value="IBR"/>
    <property type="match status" value="2"/>
</dbReference>
<feature type="compositionally biased region" description="Polar residues" evidence="22">
    <location>
        <begin position="801"/>
        <end position="810"/>
    </location>
</feature>
<evidence type="ECO:0000256" key="5">
    <source>
        <dbReference type="ARBA" id="ARBA00012251"/>
    </source>
</evidence>
<dbReference type="NCBIfam" id="NF010120">
    <property type="entry name" value="PRK13596.1"/>
    <property type="match status" value="1"/>
</dbReference>
<feature type="domain" description="RING-type" evidence="23">
    <location>
        <begin position="836"/>
        <end position="877"/>
    </location>
</feature>
<keyword evidence="15" id="KW-1278">Translocase</keyword>
<dbReference type="Gene3D" id="3.10.20.600">
    <property type="match status" value="1"/>
</dbReference>
<dbReference type="Pfam" id="PF10589">
    <property type="entry name" value="NADH_4Fe-4S"/>
    <property type="match status" value="1"/>
</dbReference>
<dbReference type="NCBIfam" id="TIGR01959">
    <property type="entry name" value="nuoF_fam"/>
    <property type="match status" value="1"/>
</dbReference>
<keyword evidence="26" id="KW-1185">Reference proteome</keyword>
<dbReference type="SUPFAM" id="SSF57850">
    <property type="entry name" value="RING/U-box"/>
    <property type="match status" value="2"/>
</dbReference>
<dbReference type="InterPro" id="IPR050837">
    <property type="entry name" value="ComplexI_51kDa_subunit"/>
</dbReference>
<keyword evidence="9" id="KW-0808">Transferase</keyword>
<dbReference type="FunFam" id="3.10.20.600:FF:000001">
    <property type="entry name" value="NADH dehydrogenase [ubiquinone] flavoprotein 1, mitochondrial"/>
    <property type="match status" value="1"/>
</dbReference>
<evidence type="ECO:0000313" key="26">
    <source>
        <dbReference type="Proteomes" id="UP000757232"/>
    </source>
</evidence>
<protein>
    <recommendedName>
        <fullName evidence="20">NADH-ubiquinone oxidoreductase 51 kDa subunit, mitochondrial</fullName>
        <ecNumber evidence="5">2.3.2.31</ecNumber>
    </recommendedName>
</protein>
<dbReference type="SUPFAM" id="SSF140490">
    <property type="entry name" value="Nqo1C-terminal domain-like"/>
    <property type="match status" value="1"/>
</dbReference>
<dbReference type="InterPro" id="IPR001841">
    <property type="entry name" value="Znf_RING"/>
</dbReference>
<dbReference type="SMART" id="SM00928">
    <property type="entry name" value="NADH_4Fe-4S"/>
    <property type="match status" value="1"/>
</dbReference>
<evidence type="ECO:0000256" key="22">
    <source>
        <dbReference type="SAM" id="MobiDB-lite"/>
    </source>
</evidence>
<dbReference type="GO" id="GO:0005739">
    <property type="term" value="C:mitochondrion"/>
    <property type="evidence" value="ECO:0007669"/>
    <property type="project" value="UniProtKB-ARBA"/>
</dbReference>
<dbReference type="InterPro" id="IPR037207">
    <property type="entry name" value="Nuop51_4Fe4S-bd_sf"/>
</dbReference>
<evidence type="ECO:0000313" key="25">
    <source>
        <dbReference type="EMBL" id="OCB91088.1"/>
    </source>
</evidence>
<dbReference type="PANTHER" id="PTHR11780:SF10">
    <property type="entry name" value="NADH DEHYDROGENASE [UBIQUINONE] FLAVOPROTEIN 1, MITOCHONDRIAL"/>
    <property type="match status" value="1"/>
</dbReference>
<keyword evidence="8" id="KW-0288">FMN</keyword>
<feature type="region of interest" description="Disordered" evidence="22">
    <location>
        <begin position="676"/>
        <end position="699"/>
    </location>
</feature>
<keyword evidence="10" id="KW-0479">Metal-binding</keyword>
<dbReference type="FunFam" id="1.20.120.1750:FF:000002">
    <property type="entry name" value="RBR-type E3 ubiquitin transferase"/>
    <property type="match status" value="1"/>
</dbReference>
<evidence type="ECO:0000256" key="8">
    <source>
        <dbReference type="ARBA" id="ARBA00022643"/>
    </source>
</evidence>
<dbReference type="FunFam" id="3.40.50.11540:FF:000001">
    <property type="entry name" value="NADH dehydrogenase [ubiquinone] flavoprotein 1, mitochondrial"/>
    <property type="match status" value="1"/>
</dbReference>
<evidence type="ECO:0000256" key="6">
    <source>
        <dbReference type="ARBA" id="ARBA00022485"/>
    </source>
</evidence>
<feature type="domain" description="RING-type" evidence="24">
    <location>
        <begin position="832"/>
        <end position="1045"/>
    </location>
</feature>
<keyword evidence="12 21" id="KW-0863">Zinc-finger</keyword>
<evidence type="ECO:0000256" key="15">
    <source>
        <dbReference type="ARBA" id="ARBA00022967"/>
    </source>
</evidence>
<keyword evidence="18" id="KW-0520">NAD</keyword>
<evidence type="ECO:0000256" key="21">
    <source>
        <dbReference type="PROSITE-ProRule" id="PRU00175"/>
    </source>
</evidence>
<dbReference type="InterPro" id="IPR013083">
    <property type="entry name" value="Znf_RING/FYVE/PHD"/>
</dbReference>
<feature type="compositionally biased region" description="Low complexity" evidence="22">
    <location>
        <begin position="682"/>
        <end position="693"/>
    </location>
</feature>
<keyword evidence="11" id="KW-0677">Repeat</keyword>
<dbReference type="Pfam" id="PF19422">
    <property type="entry name" value="Ariadne"/>
    <property type="match status" value="1"/>
</dbReference>
<feature type="region of interest" description="Disordered" evidence="22">
    <location>
        <begin position="170"/>
        <end position="231"/>
    </location>
</feature>
<keyword evidence="14" id="KW-0862">Zinc</keyword>
<feature type="compositionally biased region" description="Low complexity" evidence="22">
    <location>
        <begin position="207"/>
        <end position="223"/>
    </location>
</feature>
<comment type="cofactor">
    <cofactor evidence="2">
        <name>FMN</name>
        <dbReference type="ChEBI" id="CHEBI:58210"/>
    </cofactor>
</comment>
<dbReference type="Gene3D" id="1.20.1440.230">
    <property type="entry name" value="NADH-ubiquinone oxidoreductase 51kDa subunit, iron-sulphur binding domain"/>
    <property type="match status" value="1"/>
</dbReference>
<proteinExistence type="inferred from homology"/>
<comment type="similarity">
    <text evidence="4">Belongs to the complex I 51 kDa subunit family.</text>
</comment>
<keyword evidence="13" id="KW-0833">Ubl conjugation pathway</keyword>
<dbReference type="PANTHER" id="PTHR11780">
    <property type="entry name" value="NADH-UBIQUINONE OXIDOREDUCTASE FLAVOPROTEIN 1 NDUFV1"/>
    <property type="match status" value="1"/>
</dbReference>
<evidence type="ECO:0000256" key="16">
    <source>
        <dbReference type="ARBA" id="ARBA00023004"/>
    </source>
</evidence>
<dbReference type="PROSITE" id="PS51873">
    <property type="entry name" value="TRIAD"/>
    <property type="match status" value="1"/>
</dbReference>
<evidence type="ECO:0000256" key="19">
    <source>
        <dbReference type="ARBA" id="ARBA00063883"/>
    </source>
</evidence>
<evidence type="ECO:0000256" key="2">
    <source>
        <dbReference type="ARBA" id="ARBA00001917"/>
    </source>
</evidence>
<feature type="compositionally biased region" description="Polar residues" evidence="22">
    <location>
        <begin position="197"/>
        <end position="206"/>
    </location>
</feature>
<evidence type="ECO:0000256" key="1">
    <source>
        <dbReference type="ARBA" id="ARBA00001798"/>
    </source>
</evidence>
<comment type="catalytic activity">
    <reaction evidence="1">
        <text>[E2 ubiquitin-conjugating enzyme]-S-ubiquitinyl-L-cysteine + [acceptor protein]-L-lysine = [E2 ubiquitin-conjugating enzyme]-L-cysteine + [acceptor protein]-N(6)-ubiquitinyl-L-lysine.</text>
        <dbReference type="EC" id="2.3.2.31"/>
    </reaction>
</comment>
<dbReference type="InterPro" id="IPR054765">
    <property type="entry name" value="SLBB_dom"/>
</dbReference>
<dbReference type="Pfam" id="PF01485">
    <property type="entry name" value="IBR"/>
    <property type="match status" value="1"/>
</dbReference>
<evidence type="ECO:0000256" key="3">
    <source>
        <dbReference type="ARBA" id="ARBA00001966"/>
    </source>
</evidence>
<dbReference type="InterPro" id="IPR048962">
    <property type="entry name" value="ARIH1-like_UBL"/>
</dbReference>
<evidence type="ECO:0000256" key="17">
    <source>
        <dbReference type="ARBA" id="ARBA00023014"/>
    </source>
</evidence>
<dbReference type="GO" id="GO:0051539">
    <property type="term" value="F:4 iron, 4 sulfur cluster binding"/>
    <property type="evidence" value="ECO:0007669"/>
    <property type="project" value="UniProtKB-KW"/>
</dbReference>
<evidence type="ECO:0000256" key="7">
    <source>
        <dbReference type="ARBA" id="ARBA00022630"/>
    </source>
</evidence>
<keyword evidence="17" id="KW-0411">Iron-sulfur</keyword>
<dbReference type="InterPro" id="IPR045840">
    <property type="entry name" value="Ariadne"/>
</dbReference>
<dbReference type="GO" id="GO:0061630">
    <property type="term" value="F:ubiquitin protein ligase activity"/>
    <property type="evidence" value="ECO:0007669"/>
    <property type="project" value="UniProtKB-EC"/>
</dbReference>
<sequence length="1722" mass="192334">MPTYPDVHYVWQATSTPPNDGSESLWPDKILRTYLWALAVQSESSSFGNESDSCCDYDHSSFGIYSSVRVNTDRYSFGLWDEMAQDPLSNVNHSSDKLFGSEQGLSLLRKQSLRRAAKSYTHLRPTLPGSPRHPRLVRSRSPSPSPKTEYLVNSVDGIPRLTKTMELVRKNDAEGRKASPKCQTMSNLSRPPAIVLSPSSPDSGNQSFTSTSSASEFPSAPESTTSARCTSMSSDLTQISKIGDHVVKVAYPRILSMMRRRHFEDDNAPVLTISEAQFKFARQSQVDQLVITIDLSECTSMLRPGTHGWVLPHVATLNNTLASHERYARDGSHIFTRQHEGTQFRYVYCGYYKVASGVRWGLRPREVDSQKLECSDVFFLEFVALERQMFSIVSALATVILKSRMLMFESTCAGTELLLLQPIAPFTWFGIGFSTFDIAAGLRLCVVLRQLREMSLRHHLRTKLSRRAEGDRKQTDDVEPLSYTKCIAVTLAVVFGGEAIMSPWLGIPPSFVFTPVVLGLYTGLTVLVELLPSVPVLSFKTEFPLSLFDGMTRAFLVCQLIPPMVTAHPQPSIASSPWTLILTSLVTANTGFFLINLFSMFSPTGWSLVTPAELRPYGWTTVDLWCAPLTTGLYALLTHAQPFWAELHGVLVQIFGADLDDAEKLSTLSRGEALDAETARAPSSSSLPTTTQPVMSDSEDAYYNSDDADDFTDFDDDDDEIVFSSAKDKGKEVDLSISFKSLSPEELRAEIDREIEGITSVLGVDRDLVLIFLMHYRWNRDKLIERYFESPSRVLLDVGDSTGNEETTVTEPGISSDPPKKRQRRAASPTLPDSVCGVCFDEVPDPSEIPPMKCKHAFCRDCWSAYLASCIKSEGQCLIRCMGDKCKNSVSESFVKTFAEGEDYERWRVLVSQSYVSSTASLKYCPAPSCTETVQCLMDPSDFLLTVPTVTCSSGHSFCFGCRLDEGHAPVICKIAEQWLSSKDSGTTEWLTAHTRKCPKCTNNIEKSGGCNRMVCRQCRFQFCWVCLRDWSAHGYNQNVCHSYKEPEPTAEMDKAKAYLERWMFYYDRFNNHEVSAKLDQEVAERLEAKMEKLQKKSILSWIETHFMRHAVDELTKCRRSLKWTYAMAHFLKSGNKKEMFEDIQADLEKAVEELSQLVDEPIEDICAAGASTTSIKDLRLKIMDKTAYVKKRHEVLLTDIGKGMADNYWDWTASLVYLKNGEPAYFIHKFRAGKAVPQSLRAKGGRSFATVADPPVRRYGGLKDQDRIFQNAYCRHDHGLKGAQARGDWHRTKDILLKGDSWIIQTMKDSGLRGRGGAGFPSGLKWSFMNKPGWEKDPRPRYLVVNADEGEPGTCKDREIMRGDPHKLVEGCLVAGRAMNATAAYIYIRGEFFQESSHVQQAINEAYKSGLIGKNACGSGYNFDVYLHRGAGAYICGEETALIESLEGKQGKPRLKPPFPADVGLFGCPSTVANVETVAVAPTICRRGSSWFSSFGRERNQGTKLFCISGHVNNPCVVEEEMSIPLKELVERHCGGVRGGWDNLLGIVPGGSSVPVLPKDKCAEVLMDYDSLKDAQSGLGTGAVIVMDKSTDIVKAIARFSRFYKHESCGQCTPCREGTTWMMKIMDRFVEGRGHRREIDMLLELTKQVEGHTICALGDAAAWPIQGLMRHFRPEVEKRIDEYRAKHGTVLFGGRLRSETDDPTLALPDNLGANLVEEPRV</sequence>
<dbReference type="GO" id="GO:0008270">
    <property type="term" value="F:zinc ion binding"/>
    <property type="evidence" value="ECO:0007669"/>
    <property type="project" value="UniProtKB-KW"/>
</dbReference>
<dbReference type="PROSITE" id="PS00645">
    <property type="entry name" value="COMPLEX1_51K_2"/>
    <property type="match status" value="1"/>
</dbReference>
<keyword evidence="7" id="KW-0285">Flavoprotein</keyword>
<dbReference type="Pfam" id="PF22191">
    <property type="entry name" value="IBR_1"/>
    <property type="match status" value="1"/>
</dbReference>
<keyword evidence="16" id="KW-0408">Iron</keyword>
<dbReference type="FunFam" id="1.20.1440.230:FF:000001">
    <property type="entry name" value="Mitochondrial NADH dehydrogenase flavoprotein 1"/>
    <property type="match status" value="1"/>
</dbReference>
<dbReference type="InterPro" id="IPR001949">
    <property type="entry name" value="NADH-UbQ_OxRdtase_51kDa_CS"/>
</dbReference>
<evidence type="ECO:0000256" key="20">
    <source>
        <dbReference type="ARBA" id="ARBA00072764"/>
    </source>
</evidence>
<dbReference type="InterPro" id="IPR011538">
    <property type="entry name" value="Nuo51_FMN-bd"/>
</dbReference>
<comment type="caution">
    <text evidence="25">The sequence shown here is derived from an EMBL/GenBank/DDBJ whole genome shotgun (WGS) entry which is preliminary data.</text>
</comment>
<dbReference type="EMBL" id="LNZH02000106">
    <property type="protein sequence ID" value="OCB91088.1"/>
    <property type="molecule type" value="Genomic_DNA"/>
</dbReference>
<dbReference type="CDD" id="cd20346">
    <property type="entry name" value="BRcat_RBR_ANKIB1"/>
    <property type="match status" value="1"/>
</dbReference>
<evidence type="ECO:0000256" key="13">
    <source>
        <dbReference type="ARBA" id="ARBA00022786"/>
    </source>
</evidence>
<dbReference type="GO" id="GO:0008137">
    <property type="term" value="F:NADH dehydrogenase (ubiquinone) activity"/>
    <property type="evidence" value="ECO:0007669"/>
    <property type="project" value="InterPro"/>
</dbReference>
<dbReference type="Pfam" id="PF01512">
    <property type="entry name" value="Complex1_51K"/>
    <property type="match status" value="1"/>
</dbReference>
<dbReference type="CDD" id="cd16773">
    <property type="entry name" value="RING-HC_RBR_TRIAD1"/>
    <property type="match status" value="1"/>
</dbReference>
<dbReference type="FunFam" id="3.30.40.10:FF:000019">
    <property type="entry name" value="RBR-type E3 ubiquitin transferase"/>
    <property type="match status" value="1"/>
</dbReference>
<evidence type="ECO:0000259" key="23">
    <source>
        <dbReference type="PROSITE" id="PS50089"/>
    </source>
</evidence>
<dbReference type="Gene3D" id="3.30.40.10">
    <property type="entry name" value="Zinc/RING finger domain, C3HC4 (zinc finger)"/>
    <property type="match status" value="1"/>
</dbReference>
<comment type="cofactor">
    <cofactor evidence="3">
        <name>[4Fe-4S] cluster</name>
        <dbReference type="ChEBI" id="CHEBI:49883"/>
    </cofactor>
</comment>
<evidence type="ECO:0000256" key="12">
    <source>
        <dbReference type="ARBA" id="ARBA00022771"/>
    </source>
</evidence>
<dbReference type="InterPro" id="IPR011537">
    <property type="entry name" value="NADH-UbQ_OxRdtase_suF"/>
</dbReference>
<dbReference type="GO" id="GO:0010181">
    <property type="term" value="F:FMN binding"/>
    <property type="evidence" value="ECO:0007669"/>
    <property type="project" value="InterPro"/>
</dbReference>
<evidence type="ECO:0000256" key="11">
    <source>
        <dbReference type="ARBA" id="ARBA00022737"/>
    </source>
</evidence>
<dbReference type="Gene3D" id="1.20.120.1750">
    <property type="match status" value="1"/>
</dbReference>